<dbReference type="AlphaFoldDB" id="A0AAF0BKH1"/>
<accession>A0AAF0BKH1</accession>
<proteinExistence type="predicted"/>
<reference evidence="1" key="1">
    <citation type="submission" date="2023-01" db="EMBL/GenBank/DDBJ databases">
        <title>Oxazolidinone resistance genes in florfenicol resistant enterococci from beef cattle and veal calves at slaughter.</title>
        <authorList>
            <person name="Biggel M."/>
        </authorList>
    </citation>
    <scope>NUCLEOTIDE SEQUENCE</scope>
    <source>
        <strain evidence="1">K79-1</strain>
    </source>
</reference>
<evidence type="ECO:0000313" key="1">
    <source>
        <dbReference type="EMBL" id="WCG38386.1"/>
    </source>
</evidence>
<dbReference type="RefSeq" id="WP_271736411.1">
    <property type="nucleotide sequence ID" value="NZ_CP116590.1"/>
</dbReference>
<dbReference type="Proteomes" id="UP001179483">
    <property type="component" value="Chromosome"/>
</dbReference>
<sequence length="53" mass="5890">MKNTIKTLALITVTVTAVKAFERVNKGNIRNLKTTVKIADLDEYKALLKSLEA</sequence>
<gene>
    <name evidence="1" type="ORF">PML80_03430</name>
</gene>
<evidence type="ECO:0000313" key="2">
    <source>
        <dbReference type="Proteomes" id="UP001179483"/>
    </source>
</evidence>
<protein>
    <submittedName>
        <fullName evidence="1">Uncharacterized protein</fullName>
    </submittedName>
</protein>
<name>A0AAF0BKH1_9LACT</name>
<organism evidence="1 2">
    <name type="scientific">Aerococcus urinaeequi</name>
    <dbReference type="NCBI Taxonomy" id="51665"/>
    <lineage>
        <taxon>Bacteria</taxon>
        <taxon>Bacillati</taxon>
        <taxon>Bacillota</taxon>
        <taxon>Bacilli</taxon>
        <taxon>Lactobacillales</taxon>
        <taxon>Aerococcaceae</taxon>
        <taxon>Aerococcus</taxon>
    </lineage>
</organism>
<dbReference type="EMBL" id="CP116590">
    <property type="protein sequence ID" value="WCG38386.1"/>
    <property type="molecule type" value="Genomic_DNA"/>
</dbReference>